<name>A0A6P8M417_BOMIM</name>
<keyword evidence="2" id="KW-0472">Membrane</keyword>
<gene>
    <name evidence="4" type="primary">LOC100745156</name>
</gene>
<evidence type="ECO:0000256" key="2">
    <source>
        <dbReference type="SAM" id="Phobius"/>
    </source>
</evidence>
<keyword evidence="2" id="KW-0812">Transmembrane</keyword>
<dbReference type="OrthoDB" id="7612138at2759"/>
<proteinExistence type="predicted"/>
<feature type="transmembrane region" description="Helical" evidence="2">
    <location>
        <begin position="59"/>
        <end position="80"/>
    </location>
</feature>
<protein>
    <submittedName>
        <fullName evidence="4">Uncharacterized protein LOC100745156</fullName>
    </submittedName>
</protein>
<organism evidence="3 4">
    <name type="scientific">Bombus impatiens</name>
    <name type="common">Bumblebee</name>
    <dbReference type="NCBI Taxonomy" id="132113"/>
    <lineage>
        <taxon>Eukaryota</taxon>
        <taxon>Metazoa</taxon>
        <taxon>Ecdysozoa</taxon>
        <taxon>Arthropoda</taxon>
        <taxon>Hexapoda</taxon>
        <taxon>Insecta</taxon>
        <taxon>Pterygota</taxon>
        <taxon>Neoptera</taxon>
        <taxon>Endopterygota</taxon>
        <taxon>Hymenoptera</taxon>
        <taxon>Apocrita</taxon>
        <taxon>Aculeata</taxon>
        <taxon>Apoidea</taxon>
        <taxon>Anthophila</taxon>
        <taxon>Apidae</taxon>
        <taxon>Bombus</taxon>
        <taxon>Pyrobombus</taxon>
    </lineage>
</organism>
<reference evidence="4" key="1">
    <citation type="submission" date="2025-08" db="UniProtKB">
        <authorList>
            <consortium name="RefSeq"/>
        </authorList>
    </citation>
    <scope>IDENTIFICATION</scope>
</reference>
<dbReference type="RefSeq" id="XP_033180111.1">
    <property type="nucleotide sequence ID" value="XM_033324220.1"/>
</dbReference>
<evidence type="ECO:0000313" key="3">
    <source>
        <dbReference type="Proteomes" id="UP000515180"/>
    </source>
</evidence>
<dbReference type="AlphaFoldDB" id="A0A6P8M417"/>
<sequence length="174" mass="19856">MKTSKSPKVIREAQADDLDEYEGVATTATLKEKDSNTEPQLSEQMIQKISGRTTIKLSLHSAGIVLASIIVVSCLCTLLIRNRLMKLFDRIRGKKKKGKFIAIGDDIEDVSRSYFIRKPRIKRKRPPSYELVHTATQNSVPPPSVPQEPEEPEPMACYRCYKKKRKKSTKRPKR</sequence>
<evidence type="ECO:0000313" key="4">
    <source>
        <dbReference type="RefSeq" id="XP_033180111.1"/>
    </source>
</evidence>
<keyword evidence="3" id="KW-1185">Reference proteome</keyword>
<accession>A0A6P8M417</accession>
<keyword evidence="2" id="KW-1133">Transmembrane helix</keyword>
<feature type="region of interest" description="Disordered" evidence="1">
    <location>
        <begin position="126"/>
        <end position="152"/>
    </location>
</feature>
<dbReference type="Proteomes" id="UP000515180">
    <property type="component" value="Unplaced"/>
</dbReference>
<evidence type="ECO:0000256" key="1">
    <source>
        <dbReference type="SAM" id="MobiDB-lite"/>
    </source>
</evidence>
<dbReference type="GeneID" id="100745156"/>